<dbReference type="Proteomes" id="UP000280344">
    <property type="component" value="Chromosome"/>
</dbReference>
<reference evidence="1 2" key="1">
    <citation type="submission" date="2018-12" db="EMBL/GenBank/DDBJ databases">
        <title>Complete genome sequence of Flaviflexus sp. H23T48.</title>
        <authorList>
            <person name="Bae J.-W."/>
            <person name="Lee J.-Y."/>
        </authorList>
    </citation>
    <scope>NUCLEOTIDE SEQUENCE [LARGE SCALE GENOMIC DNA]</scope>
    <source>
        <strain evidence="1 2">H23T48</strain>
    </source>
</reference>
<dbReference type="KEGG" id="flh:EJ997_09270"/>
<dbReference type="OrthoDB" id="6624781at2"/>
<dbReference type="Gene3D" id="3.30.530.20">
    <property type="match status" value="1"/>
</dbReference>
<evidence type="ECO:0000313" key="2">
    <source>
        <dbReference type="Proteomes" id="UP000280344"/>
    </source>
</evidence>
<dbReference type="AlphaFoldDB" id="A0A3Q9G4V8"/>
<keyword evidence="2" id="KW-1185">Reference proteome</keyword>
<accession>A0A3Q9G4V8</accession>
<proteinExistence type="predicted"/>
<name>A0A3Q9G4V8_9ACTO</name>
<dbReference type="SUPFAM" id="SSF55961">
    <property type="entry name" value="Bet v1-like"/>
    <property type="match status" value="1"/>
</dbReference>
<dbReference type="InterPro" id="IPR023393">
    <property type="entry name" value="START-like_dom_sf"/>
</dbReference>
<dbReference type="RefSeq" id="WP_126704299.1">
    <property type="nucleotide sequence ID" value="NZ_CP034593.1"/>
</dbReference>
<evidence type="ECO:0000313" key="1">
    <source>
        <dbReference type="EMBL" id="AZQ77496.1"/>
    </source>
</evidence>
<sequence>MAHDEKQITVTRTIDHSAKDIFDTLSLPARHPNFDGSGMVRSSDNTERISAVGDTFLMNMVGRTGNEYQTNNHVTAFDDGKMIGWKPALAQEADSPGGWEWLYTLKPIDAETTEVTLTYNWSAVDNAEILAHLPAVSAEELEQSLNDLASAIN</sequence>
<protein>
    <submittedName>
        <fullName evidence="1">Polyketide cyclase</fullName>
    </submittedName>
</protein>
<organism evidence="1 2">
    <name type="scientific">Flaviflexus ciconiae</name>
    <dbReference type="NCBI Taxonomy" id="2496867"/>
    <lineage>
        <taxon>Bacteria</taxon>
        <taxon>Bacillati</taxon>
        <taxon>Actinomycetota</taxon>
        <taxon>Actinomycetes</taxon>
        <taxon>Actinomycetales</taxon>
        <taxon>Actinomycetaceae</taxon>
        <taxon>Flaviflexus</taxon>
    </lineage>
</organism>
<dbReference type="EMBL" id="CP034593">
    <property type="protein sequence ID" value="AZQ77496.1"/>
    <property type="molecule type" value="Genomic_DNA"/>
</dbReference>
<gene>
    <name evidence="1" type="ORF">EJ997_09270</name>
</gene>